<reference evidence="1 2" key="1">
    <citation type="submission" date="2015-01" db="EMBL/GenBank/DDBJ databases">
        <title>Draft genome sequence of Rickettsia monacensis strain IrR/Munich.</title>
        <authorList>
            <person name="Felsheim R.F."/>
            <person name="Johnson S.L."/>
            <person name="Kurtti T.J."/>
            <person name="Munderloh U.G."/>
        </authorList>
    </citation>
    <scope>NUCLEOTIDE SEQUENCE [LARGE SCALE GENOMIC DNA]</scope>
    <source>
        <strain evidence="1 2">IrR/Munich</strain>
    </source>
</reference>
<dbReference type="HOGENOM" id="CLU_213935_0_0_5"/>
<dbReference type="RefSeq" id="WP_023507313.1">
    <property type="nucleotide sequence ID" value="NZ_LN794217.1"/>
</dbReference>
<keyword evidence="2" id="KW-1185">Reference proteome</keyword>
<organism evidence="1 2">
    <name type="scientific">Rickettsia monacensis</name>
    <dbReference type="NCBI Taxonomy" id="109232"/>
    <lineage>
        <taxon>Bacteria</taxon>
        <taxon>Pseudomonadati</taxon>
        <taxon>Pseudomonadota</taxon>
        <taxon>Alphaproteobacteria</taxon>
        <taxon>Rickettsiales</taxon>
        <taxon>Rickettsiaceae</taxon>
        <taxon>Rickettsieae</taxon>
        <taxon>Rickettsia</taxon>
        <taxon>spotted fever group</taxon>
    </lineage>
</organism>
<proteinExistence type="predicted"/>
<evidence type="ECO:0000313" key="2">
    <source>
        <dbReference type="Proteomes" id="UP000018149"/>
    </source>
</evidence>
<name>A0A0B7J3B8_9RICK</name>
<gene>
    <name evidence="1" type="ORF">RMONA_01700</name>
</gene>
<sequence>MIDIEASNQEGLILDTHILIWYVEGIRLSEAQINLIEKIREKNKLYISALYGK</sequence>
<protein>
    <recommendedName>
        <fullName evidence="3">PIN domain-containing protein</fullName>
    </recommendedName>
</protein>
<dbReference type="AlphaFoldDB" id="A0A0B7J3B8"/>
<evidence type="ECO:0008006" key="3">
    <source>
        <dbReference type="Google" id="ProtNLM"/>
    </source>
</evidence>
<accession>A0A0B7J3B8</accession>
<evidence type="ECO:0000313" key="1">
    <source>
        <dbReference type="EMBL" id="CEO16749.1"/>
    </source>
</evidence>
<dbReference type="KEGG" id="rmc:RMONA_01700"/>
<dbReference type="Proteomes" id="UP000018149">
    <property type="component" value="Chromosome I"/>
</dbReference>
<dbReference type="STRING" id="109232.RMONA_01700"/>
<dbReference type="EMBL" id="LN794217">
    <property type="protein sequence ID" value="CEO16749.1"/>
    <property type="molecule type" value="Genomic_DNA"/>
</dbReference>
<reference evidence="2" key="2">
    <citation type="submission" date="2015-01" db="EMBL/GenBank/DDBJ databases">
        <authorList>
            <person name="Felsheim R."/>
        </authorList>
    </citation>
    <scope>NUCLEOTIDE SEQUENCE [LARGE SCALE GENOMIC DNA]</scope>
    <source>
        <strain evidence="2">IrR/Munich</strain>
    </source>
</reference>